<evidence type="ECO:0000256" key="2">
    <source>
        <dbReference type="ARBA" id="ARBA00022771"/>
    </source>
</evidence>
<dbReference type="SUPFAM" id="SSF48452">
    <property type="entry name" value="TPR-like"/>
    <property type="match status" value="1"/>
</dbReference>
<accession>A0A1Q9DMH5</accession>
<evidence type="ECO:0000259" key="6">
    <source>
        <dbReference type="PROSITE" id="PS50089"/>
    </source>
</evidence>
<keyword evidence="3" id="KW-0862">Zinc</keyword>
<dbReference type="Pfam" id="PF13374">
    <property type="entry name" value="TPR_10"/>
    <property type="match status" value="1"/>
</dbReference>
<sequence length="355" mass="38264">MGAAVSEGCVWQAVVEAASGHEVLPHALRTKQEAAKAAAAHWAATSAESDVVRQRELYAAAKEAYGSDHVKTLTAAARLAAELQAVGDMKEAEALLRQSAQGLEVCHNLAVLLDDQDNLLEAEGFYRKALDASEVRLGESHPETLEKQGVRACLEAMQDVHGLLLLVGVVAVASLIPSLLVWFWTRYLMKEDEVPPAFRDVGIDEIRLEGICPRRLEQLVPSAQAFHLKRDPESQSARWICTLCMGDMLVGQHVRRLPCEHIFHRSCVDIWLAKNEVCPTCRSAVVPAEGHPESGQGGIMPSRTLTLTASTLSGGNPSRTMSLTGSQVSGFSPDIAALARSSKLRSNNGSGFSAL</sequence>
<dbReference type="InterPro" id="IPR051834">
    <property type="entry name" value="RING_finger_E3_ligase"/>
</dbReference>
<dbReference type="GO" id="GO:0006511">
    <property type="term" value="P:ubiquitin-dependent protein catabolic process"/>
    <property type="evidence" value="ECO:0007669"/>
    <property type="project" value="TreeGrafter"/>
</dbReference>
<keyword evidence="8" id="KW-1185">Reference proteome</keyword>
<evidence type="ECO:0000313" key="8">
    <source>
        <dbReference type="Proteomes" id="UP000186817"/>
    </source>
</evidence>
<name>A0A1Q9DMH5_SYMMI</name>
<comment type="caution">
    <text evidence="7">The sequence shown here is derived from an EMBL/GenBank/DDBJ whole genome shotgun (WGS) entry which is preliminary data.</text>
</comment>
<organism evidence="7 8">
    <name type="scientific">Symbiodinium microadriaticum</name>
    <name type="common">Dinoflagellate</name>
    <name type="synonym">Zooxanthella microadriatica</name>
    <dbReference type="NCBI Taxonomy" id="2951"/>
    <lineage>
        <taxon>Eukaryota</taxon>
        <taxon>Sar</taxon>
        <taxon>Alveolata</taxon>
        <taxon>Dinophyceae</taxon>
        <taxon>Suessiales</taxon>
        <taxon>Symbiodiniaceae</taxon>
        <taxon>Symbiodinium</taxon>
    </lineage>
</organism>
<dbReference type="SUPFAM" id="SSF57850">
    <property type="entry name" value="RING/U-box"/>
    <property type="match status" value="1"/>
</dbReference>
<proteinExistence type="predicted"/>
<evidence type="ECO:0000256" key="5">
    <source>
        <dbReference type="SAM" id="Phobius"/>
    </source>
</evidence>
<evidence type="ECO:0000313" key="7">
    <source>
        <dbReference type="EMBL" id="OLP96349.1"/>
    </source>
</evidence>
<dbReference type="Proteomes" id="UP000186817">
    <property type="component" value="Unassembled WGS sequence"/>
</dbReference>
<dbReference type="InterPro" id="IPR011990">
    <property type="entry name" value="TPR-like_helical_dom_sf"/>
</dbReference>
<evidence type="ECO:0000256" key="4">
    <source>
        <dbReference type="PROSITE-ProRule" id="PRU00175"/>
    </source>
</evidence>
<keyword evidence="5" id="KW-0812">Transmembrane</keyword>
<feature type="domain" description="RING-type" evidence="6">
    <location>
        <begin position="241"/>
        <end position="282"/>
    </location>
</feature>
<dbReference type="InterPro" id="IPR013083">
    <property type="entry name" value="Znf_RING/FYVE/PHD"/>
</dbReference>
<dbReference type="Gene3D" id="3.30.40.10">
    <property type="entry name" value="Zinc/RING finger domain, C3HC4 (zinc finger)"/>
    <property type="match status" value="1"/>
</dbReference>
<reference evidence="7 8" key="1">
    <citation type="submission" date="2016-02" db="EMBL/GenBank/DDBJ databases">
        <title>Genome analysis of coral dinoflagellate symbionts highlights evolutionary adaptations to a symbiotic lifestyle.</title>
        <authorList>
            <person name="Aranda M."/>
            <person name="Li Y."/>
            <person name="Liew Y.J."/>
            <person name="Baumgarten S."/>
            <person name="Simakov O."/>
            <person name="Wilson M."/>
            <person name="Piel J."/>
            <person name="Ashoor H."/>
            <person name="Bougouffa S."/>
            <person name="Bajic V.B."/>
            <person name="Ryu T."/>
            <person name="Ravasi T."/>
            <person name="Bayer T."/>
            <person name="Micklem G."/>
            <person name="Kim H."/>
            <person name="Bhak J."/>
            <person name="Lajeunesse T.C."/>
            <person name="Voolstra C.R."/>
        </authorList>
    </citation>
    <scope>NUCLEOTIDE SEQUENCE [LARGE SCALE GENOMIC DNA]</scope>
    <source>
        <strain evidence="7 8">CCMP2467</strain>
    </source>
</reference>
<dbReference type="PROSITE" id="PS50089">
    <property type="entry name" value="ZF_RING_2"/>
    <property type="match status" value="1"/>
</dbReference>
<dbReference type="Pfam" id="PF13639">
    <property type="entry name" value="zf-RING_2"/>
    <property type="match status" value="1"/>
</dbReference>
<dbReference type="GO" id="GO:0061630">
    <property type="term" value="F:ubiquitin protein ligase activity"/>
    <property type="evidence" value="ECO:0007669"/>
    <property type="project" value="TreeGrafter"/>
</dbReference>
<dbReference type="GO" id="GO:0005737">
    <property type="term" value="C:cytoplasm"/>
    <property type="evidence" value="ECO:0007669"/>
    <property type="project" value="UniProtKB-ARBA"/>
</dbReference>
<keyword evidence="5" id="KW-0472">Membrane</keyword>
<dbReference type="AlphaFoldDB" id="A0A1Q9DMH5"/>
<evidence type="ECO:0000256" key="3">
    <source>
        <dbReference type="ARBA" id="ARBA00022833"/>
    </source>
</evidence>
<dbReference type="PANTHER" id="PTHR45931:SF3">
    <property type="entry name" value="RING ZINC FINGER-CONTAINING PROTEIN"/>
    <property type="match status" value="1"/>
</dbReference>
<dbReference type="InterPro" id="IPR001841">
    <property type="entry name" value="Znf_RING"/>
</dbReference>
<keyword evidence="2 4" id="KW-0863">Zinc-finger</keyword>
<feature type="transmembrane region" description="Helical" evidence="5">
    <location>
        <begin position="163"/>
        <end position="184"/>
    </location>
</feature>
<keyword evidence="5" id="KW-1133">Transmembrane helix</keyword>
<dbReference type="GO" id="GO:0005634">
    <property type="term" value="C:nucleus"/>
    <property type="evidence" value="ECO:0007669"/>
    <property type="project" value="TreeGrafter"/>
</dbReference>
<dbReference type="EMBL" id="LSRX01000470">
    <property type="protein sequence ID" value="OLP96349.1"/>
    <property type="molecule type" value="Genomic_DNA"/>
</dbReference>
<dbReference type="Gene3D" id="1.25.40.10">
    <property type="entry name" value="Tetratricopeptide repeat domain"/>
    <property type="match status" value="1"/>
</dbReference>
<dbReference type="SMART" id="SM00184">
    <property type="entry name" value="RING"/>
    <property type="match status" value="1"/>
</dbReference>
<keyword evidence="1" id="KW-0479">Metal-binding</keyword>
<dbReference type="PANTHER" id="PTHR45931">
    <property type="entry name" value="SI:CH211-59O9.10"/>
    <property type="match status" value="1"/>
</dbReference>
<protein>
    <submittedName>
        <fullName evidence="7">E3 ubiquitin-protein ligase RNF6</fullName>
    </submittedName>
</protein>
<gene>
    <name evidence="7" type="primary">RNF6</name>
    <name evidence="7" type="ORF">AK812_SmicGene21428</name>
</gene>
<dbReference type="OrthoDB" id="1302410at2759"/>
<evidence type="ECO:0000256" key="1">
    <source>
        <dbReference type="ARBA" id="ARBA00022723"/>
    </source>
</evidence>
<dbReference type="GO" id="GO:0008270">
    <property type="term" value="F:zinc ion binding"/>
    <property type="evidence" value="ECO:0007669"/>
    <property type="project" value="UniProtKB-KW"/>
</dbReference>